<reference evidence="3" key="1">
    <citation type="submission" date="2015-06" db="EMBL/GenBank/DDBJ databases">
        <title>Complete genome sequence and metabolic analysis of phthalate degradation pathway in Gordonia sp. QH-11.</title>
        <authorList>
            <person name="Jin D."/>
            <person name="Kong X."/>
            <person name="Bai Z."/>
        </authorList>
    </citation>
    <scope>NUCLEOTIDE SEQUENCE [LARGE SCALE GENOMIC DNA]</scope>
    <source>
        <strain evidence="3">QH-11</strain>
    </source>
</reference>
<feature type="domain" description="HTH marR-type" evidence="1">
    <location>
        <begin position="19"/>
        <end position="155"/>
    </location>
</feature>
<reference evidence="2 3" key="2">
    <citation type="journal article" date="2017" name="Int. J. Syst. Evol. Microbiol.">
        <title>Gordonia phthalatica sp. nov., a di-n-butyl phthalate-degrading bacterium isolated from activated sludge.</title>
        <authorList>
            <person name="Jin D."/>
            <person name="Kong X."/>
            <person name="Jia M."/>
            <person name="Yu X."/>
            <person name="Wang X."/>
            <person name="Zhuang X."/>
            <person name="Deng Y."/>
            <person name="Bai Z."/>
        </authorList>
    </citation>
    <scope>NUCLEOTIDE SEQUENCE [LARGE SCALE GENOMIC DNA]</scope>
    <source>
        <strain evidence="2 3">QH-11</strain>
    </source>
</reference>
<dbReference type="RefSeq" id="WP_062394906.1">
    <property type="nucleotide sequence ID" value="NZ_CP011853.1"/>
</dbReference>
<sequence length="163" mass="18156">MNVVEPDSIPEPHWLTGDELATWQALHVMMSTLPAALTAQLQRDAELSFLEYYVLAALSEQPDYAMRMSRLALLASSELSRLSHLIRRLEKRGLVRRDPDPTDGRYTMAVLTADGLQTVGAAAPGHVAEVRRLVFDGLTDDERDALRSACTKMIQRLAPDCDH</sequence>
<accession>A0A0N9N6J3</accession>
<dbReference type="EMBL" id="CP011853">
    <property type="protein sequence ID" value="ALG86561.1"/>
    <property type="molecule type" value="Genomic_DNA"/>
</dbReference>
<dbReference type="PANTHER" id="PTHR33164">
    <property type="entry name" value="TRANSCRIPTIONAL REGULATOR, MARR FAMILY"/>
    <property type="match status" value="1"/>
</dbReference>
<evidence type="ECO:0000259" key="1">
    <source>
        <dbReference type="PROSITE" id="PS50995"/>
    </source>
</evidence>
<dbReference type="KEGG" id="goq:ACH46_02970"/>
<dbReference type="AlphaFoldDB" id="A0A0N9N6J3"/>
<name>A0A0N9N6J3_9ACTN</name>
<proteinExistence type="predicted"/>
<evidence type="ECO:0000313" key="2">
    <source>
        <dbReference type="EMBL" id="ALG86561.1"/>
    </source>
</evidence>
<protein>
    <submittedName>
        <fullName evidence="2">MarR family transcriptional regulator</fullName>
    </submittedName>
</protein>
<evidence type="ECO:0000313" key="3">
    <source>
        <dbReference type="Proteomes" id="UP000063789"/>
    </source>
</evidence>
<dbReference type="OrthoDB" id="8635520at2"/>
<dbReference type="SUPFAM" id="SSF46785">
    <property type="entry name" value="Winged helix' DNA-binding domain"/>
    <property type="match status" value="1"/>
</dbReference>
<dbReference type="InterPro" id="IPR036388">
    <property type="entry name" value="WH-like_DNA-bd_sf"/>
</dbReference>
<keyword evidence="3" id="KW-1185">Reference proteome</keyword>
<dbReference type="InterPro" id="IPR039422">
    <property type="entry name" value="MarR/SlyA-like"/>
</dbReference>
<gene>
    <name evidence="2" type="ORF">ACH46_02970</name>
</gene>
<dbReference type="SMART" id="SM00347">
    <property type="entry name" value="HTH_MARR"/>
    <property type="match status" value="1"/>
</dbReference>
<dbReference type="GO" id="GO:0003700">
    <property type="term" value="F:DNA-binding transcription factor activity"/>
    <property type="evidence" value="ECO:0007669"/>
    <property type="project" value="InterPro"/>
</dbReference>
<organism evidence="2 3">
    <name type="scientific">Gordonia phthalatica</name>
    <dbReference type="NCBI Taxonomy" id="1136941"/>
    <lineage>
        <taxon>Bacteria</taxon>
        <taxon>Bacillati</taxon>
        <taxon>Actinomycetota</taxon>
        <taxon>Actinomycetes</taxon>
        <taxon>Mycobacteriales</taxon>
        <taxon>Gordoniaceae</taxon>
        <taxon>Gordonia</taxon>
    </lineage>
</organism>
<dbReference type="InterPro" id="IPR036390">
    <property type="entry name" value="WH_DNA-bd_sf"/>
</dbReference>
<dbReference type="GO" id="GO:0006950">
    <property type="term" value="P:response to stress"/>
    <property type="evidence" value="ECO:0007669"/>
    <property type="project" value="TreeGrafter"/>
</dbReference>
<dbReference type="PATRIC" id="fig|1136941.3.peg.598"/>
<dbReference type="PANTHER" id="PTHR33164:SF99">
    <property type="entry name" value="MARR FAMILY REGULATORY PROTEIN"/>
    <property type="match status" value="1"/>
</dbReference>
<dbReference type="Gene3D" id="1.10.10.10">
    <property type="entry name" value="Winged helix-like DNA-binding domain superfamily/Winged helix DNA-binding domain"/>
    <property type="match status" value="1"/>
</dbReference>
<dbReference type="InterPro" id="IPR000835">
    <property type="entry name" value="HTH_MarR-typ"/>
</dbReference>
<dbReference type="Proteomes" id="UP000063789">
    <property type="component" value="Chromosome"/>
</dbReference>
<dbReference type="STRING" id="1136941.ACH46_02970"/>
<dbReference type="Pfam" id="PF12802">
    <property type="entry name" value="MarR_2"/>
    <property type="match status" value="1"/>
</dbReference>
<dbReference type="PROSITE" id="PS50995">
    <property type="entry name" value="HTH_MARR_2"/>
    <property type="match status" value="1"/>
</dbReference>